<dbReference type="Proteomes" id="UP000504607">
    <property type="component" value="Chromosome 8"/>
</dbReference>
<sequence>MIAWQLGWSAGLQTTAVASHFRNSAGGMMDQSWTACWSTDNLCRHSFEKEYRRNDGLKGSLSLYYFSPSFLSSKAWGFKTTWGKPWLELTTKKDLFEEDLGDYQKLIGIHISQFKNLLIKQGLYDASISHVDPQQMKLTFDDIMVVQVRKGKKKLGSCLEAEPSKRKKSSSSSPPRPQLKSSTAMVVSLDVASRRKA</sequence>
<evidence type="ECO:0000313" key="3">
    <source>
        <dbReference type="RefSeq" id="XP_029121801.1"/>
    </source>
</evidence>
<dbReference type="RefSeq" id="XP_029121801.1">
    <property type="nucleotide sequence ID" value="XM_029265968.1"/>
</dbReference>
<evidence type="ECO:0000313" key="2">
    <source>
        <dbReference type="Proteomes" id="UP000504607"/>
    </source>
</evidence>
<proteinExistence type="predicted"/>
<reference evidence="3" key="1">
    <citation type="submission" date="2025-08" db="UniProtKB">
        <authorList>
            <consortium name="RefSeq"/>
        </authorList>
    </citation>
    <scope>IDENTIFICATION</scope>
</reference>
<keyword evidence="2" id="KW-1185">Reference proteome</keyword>
<protein>
    <submittedName>
        <fullName evidence="3">Uncharacterized protein LOC105049636</fullName>
    </submittedName>
</protein>
<accession>A0A8N4F7C5</accession>
<dbReference type="AlphaFoldDB" id="A0A8N4F7C5"/>
<gene>
    <name evidence="3" type="primary">LOC105049636</name>
</gene>
<feature type="region of interest" description="Disordered" evidence="1">
    <location>
        <begin position="155"/>
        <end position="197"/>
    </location>
</feature>
<organism evidence="2 3">
    <name type="scientific">Elaeis guineensis var. tenera</name>
    <name type="common">Oil palm</name>
    <dbReference type="NCBI Taxonomy" id="51953"/>
    <lineage>
        <taxon>Eukaryota</taxon>
        <taxon>Viridiplantae</taxon>
        <taxon>Streptophyta</taxon>
        <taxon>Embryophyta</taxon>
        <taxon>Tracheophyta</taxon>
        <taxon>Spermatophyta</taxon>
        <taxon>Magnoliopsida</taxon>
        <taxon>Liliopsida</taxon>
        <taxon>Arecaceae</taxon>
        <taxon>Arecoideae</taxon>
        <taxon>Cocoseae</taxon>
        <taxon>Elaeidinae</taxon>
        <taxon>Elaeis</taxon>
    </lineage>
</organism>
<name>A0A8N4F7C5_ELAGV</name>
<feature type="compositionally biased region" description="Low complexity" evidence="1">
    <location>
        <begin position="170"/>
        <end position="182"/>
    </location>
</feature>
<evidence type="ECO:0000256" key="1">
    <source>
        <dbReference type="SAM" id="MobiDB-lite"/>
    </source>
</evidence>